<dbReference type="CDD" id="cd02908">
    <property type="entry name" value="Macro_OAADPr_deacetylase"/>
    <property type="match status" value="1"/>
</dbReference>
<dbReference type="Proteomes" id="UP000005632">
    <property type="component" value="Chromosome"/>
</dbReference>
<proteinExistence type="predicted"/>
<evidence type="ECO:0000313" key="3">
    <source>
        <dbReference type="Proteomes" id="UP000005632"/>
    </source>
</evidence>
<dbReference type="eggNOG" id="COG2110">
    <property type="taxonomic scope" value="Bacteria"/>
</dbReference>
<dbReference type="EMBL" id="CP003155">
    <property type="protein sequence ID" value="AEV28699.1"/>
    <property type="molecule type" value="Genomic_DNA"/>
</dbReference>
<evidence type="ECO:0000259" key="1">
    <source>
        <dbReference type="PROSITE" id="PS51154"/>
    </source>
</evidence>
<dbReference type="InterPro" id="IPR002589">
    <property type="entry name" value="Macro_dom"/>
</dbReference>
<gene>
    <name evidence="2" type="ordered locus">SpiGrapes_0872</name>
</gene>
<dbReference type="InterPro" id="IPR043472">
    <property type="entry name" value="Macro_dom-like"/>
</dbReference>
<organism evidence="2 3">
    <name type="scientific">Sphaerochaeta pleomorpha (strain ATCC BAA-1885 / DSM 22778 / Grapes)</name>
    <dbReference type="NCBI Taxonomy" id="158190"/>
    <lineage>
        <taxon>Bacteria</taxon>
        <taxon>Pseudomonadati</taxon>
        <taxon>Spirochaetota</taxon>
        <taxon>Spirochaetia</taxon>
        <taxon>Spirochaetales</taxon>
        <taxon>Sphaerochaetaceae</taxon>
        <taxon>Sphaerochaeta</taxon>
    </lineage>
</organism>
<dbReference type="STRING" id="158190.SpiGrapes_0872"/>
<dbReference type="PROSITE" id="PS51154">
    <property type="entry name" value="MACRO"/>
    <property type="match status" value="1"/>
</dbReference>
<accession>G8QQR8</accession>
<dbReference type="SUPFAM" id="SSF52949">
    <property type="entry name" value="Macro domain-like"/>
    <property type="match status" value="1"/>
</dbReference>
<name>G8QQR8_SPHPG</name>
<dbReference type="PANTHER" id="PTHR11106:SF27">
    <property type="entry name" value="MACRO DOMAIN-CONTAINING PROTEIN"/>
    <property type="match status" value="1"/>
</dbReference>
<evidence type="ECO:0000313" key="2">
    <source>
        <dbReference type="EMBL" id="AEV28699.1"/>
    </source>
</evidence>
<dbReference type="KEGG" id="sgp:SpiGrapes_0872"/>
<dbReference type="PANTHER" id="PTHR11106">
    <property type="entry name" value="GANGLIOSIDE INDUCED DIFFERENTIATION ASSOCIATED PROTEIN 2-RELATED"/>
    <property type="match status" value="1"/>
</dbReference>
<feature type="domain" description="Macro" evidence="1">
    <location>
        <begin position="1"/>
        <end position="167"/>
    </location>
</feature>
<dbReference type="HOGENOM" id="CLU_069579_0_0_12"/>
<dbReference type="SMART" id="SM00506">
    <property type="entry name" value="A1pp"/>
    <property type="match status" value="1"/>
</dbReference>
<dbReference type="Gene3D" id="3.40.220.10">
    <property type="entry name" value="Leucine Aminopeptidase, subunit E, domain 1"/>
    <property type="match status" value="1"/>
</dbReference>
<dbReference type="Pfam" id="PF01661">
    <property type="entry name" value="Macro"/>
    <property type="match status" value="1"/>
</dbReference>
<reference evidence="2 3" key="1">
    <citation type="submission" date="2011-11" db="EMBL/GenBank/DDBJ databases">
        <title>Complete sequence of Spirochaeta sp. grapes.</title>
        <authorList>
            <consortium name="US DOE Joint Genome Institute"/>
            <person name="Lucas S."/>
            <person name="Han J."/>
            <person name="Lapidus A."/>
            <person name="Cheng J.-F."/>
            <person name="Goodwin L."/>
            <person name="Pitluck S."/>
            <person name="Peters L."/>
            <person name="Ovchinnikova G."/>
            <person name="Munk A.C."/>
            <person name="Detter J.C."/>
            <person name="Han C."/>
            <person name="Tapia R."/>
            <person name="Land M."/>
            <person name="Hauser L."/>
            <person name="Kyrpides N."/>
            <person name="Ivanova N."/>
            <person name="Pagani I."/>
            <person name="Ritalahtilisa K."/>
            <person name="Loeffler F."/>
            <person name="Woyke T."/>
        </authorList>
    </citation>
    <scope>NUCLEOTIDE SEQUENCE [LARGE SCALE GENOMIC DNA]</scope>
    <source>
        <strain evidence="3">ATCC BAA-1885 / DSM 22778 / Grapes</strain>
    </source>
</reference>
<dbReference type="RefSeq" id="WP_014269548.1">
    <property type="nucleotide sequence ID" value="NC_016633.1"/>
</dbReference>
<protein>
    <submittedName>
        <fullName evidence="2">Putative phosphatase, C-terminal domain of histone macro H2A1 like protein</fullName>
    </submittedName>
</protein>
<dbReference type="AlphaFoldDB" id="G8QQR8"/>
<dbReference type="OrthoDB" id="6194521at2"/>
<keyword evidence="3" id="KW-1185">Reference proteome</keyword>
<sequence>MPFMIVRNDITKMKVDAIVNSANPHVAIGRGVDSAIHAAAGPELFEARKVLGDIPVGSAVATPAFNLDATYVIHTVGPLWKGGTEHEIERVLDCYRSALQLALAKECKSVAFPLISTGTYGFPKAEALQIALSVISEFLLLSDMEVYLVVYDRESYSLSGKLFKEVVAFIDEYYVEERSKNYKPSLFKENINVHHRDIETVEGFELRLYSRMSERSLDTLMAELEESFSQSLLRIIDEKGKTDVEVYKKANVDRKLFSKIRSNKDYRPSKVTAIAFALALELNLDETKDLIGRAGFSLTRSNKFDVIIEYFIEQKNYNVFEINEVLFAFDQILLGV</sequence>